<proteinExistence type="predicted"/>
<gene>
    <name evidence="1" type="ORF">S03H2_07554</name>
</gene>
<name>X1EVS8_9ZZZZ</name>
<evidence type="ECO:0000313" key="1">
    <source>
        <dbReference type="EMBL" id="GAH24420.1"/>
    </source>
</evidence>
<organism evidence="1">
    <name type="scientific">marine sediment metagenome</name>
    <dbReference type="NCBI Taxonomy" id="412755"/>
    <lineage>
        <taxon>unclassified sequences</taxon>
        <taxon>metagenomes</taxon>
        <taxon>ecological metagenomes</taxon>
    </lineage>
</organism>
<reference evidence="1" key="1">
    <citation type="journal article" date="2014" name="Front. Microbiol.">
        <title>High frequency of phylogenetically diverse reductive dehalogenase-homologous genes in deep subseafloor sedimentary metagenomes.</title>
        <authorList>
            <person name="Kawai M."/>
            <person name="Futagami T."/>
            <person name="Toyoda A."/>
            <person name="Takaki Y."/>
            <person name="Nishi S."/>
            <person name="Hori S."/>
            <person name="Arai W."/>
            <person name="Tsubouchi T."/>
            <person name="Morono Y."/>
            <person name="Uchiyama I."/>
            <person name="Ito T."/>
            <person name="Fujiyama A."/>
            <person name="Inagaki F."/>
            <person name="Takami H."/>
        </authorList>
    </citation>
    <scope>NUCLEOTIDE SEQUENCE</scope>
    <source>
        <strain evidence="1">Expedition CK06-06</strain>
    </source>
</reference>
<sequence>YARYLQLLRVASEQKVDDLRMRMREQAYLGWLIYLMQPTAKRIRKMSFQEWLTNFGLLEEKEKKERIEDVEAMKRKSLTIAEKIVEMDKKRVD</sequence>
<dbReference type="AlphaFoldDB" id="X1EVS8"/>
<dbReference type="EMBL" id="BARU01003505">
    <property type="protein sequence ID" value="GAH24420.1"/>
    <property type="molecule type" value="Genomic_DNA"/>
</dbReference>
<comment type="caution">
    <text evidence="1">The sequence shown here is derived from an EMBL/GenBank/DDBJ whole genome shotgun (WGS) entry which is preliminary data.</text>
</comment>
<feature type="non-terminal residue" evidence="1">
    <location>
        <position position="1"/>
    </location>
</feature>
<accession>X1EVS8</accession>
<protein>
    <submittedName>
        <fullName evidence="1">Uncharacterized protein</fullName>
    </submittedName>
</protein>